<dbReference type="PATRIC" id="fig|931276.5.peg.4008"/>
<protein>
    <recommendedName>
        <fullName evidence="6">Cell wall binding repeat-containing protein</fullName>
    </recommendedName>
</protein>
<evidence type="ECO:0000256" key="3">
    <source>
        <dbReference type="SAM" id="SignalP"/>
    </source>
</evidence>
<dbReference type="KEGG" id="csr:Cspa_c39750"/>
<feature type="chain" id="PRO_5004015902" description="Cell wall binding repeat-containing protein" evidence="3">
    <location>
        <begin position="30"/>
        <end position="362"/>
    </location>
</feature>
<accession>M1N2R5</accession>
<dbReference type="eggNOG" id="COG5492">
    <property type="taxonomic scope" value="Bacteria"/>
</dbReference>
<dbReference type="STRING" id="36745.CLSAP_37500"/>
<evidence type="ECO:0000313" key="4">
    <source>
        <dbReference type="EMBL" id="AGF57732.1"/>
    </source>
</evidence>
<feature type="signal peptide" evidence="3">
    <location>
        <begin position="1"/>
        <end position="29"/>
    </location>
</feature>
<keyword evidence="5" id="KW-1185">Reference proteome</keyword>
<dbReference type="Gene3D" id="3.80.10.10">
    <property type="entry name" value="Ribonuclease Inhibitor"/>
    <property type="match status" value="2"/>
</dbReference>
<sequence length="362" mass="39607">MKKLKLTKLLAGTLLITSFLALSPIAANAEWKNNSKGWFYTEGNSVATGWRLIKGNLYFFESNGYMMSNDRTRFFDSEYGLNSDGQFTNVTISGNWAFCKQTGKIVTYLGSETNINIPDKIDNIPVTGIGAYAFRSPKITNVTIPNTVTIISYNAFSGCTNLTDIKIPNSVKSIYDHAFTDCWKLKSITIPGSVVTLGNNIFNRCYSLTDVTIENGVRSLGNGTFTSCVKLTNITLPDTINFIGESTFEGCMSLKSIVIPNGVTNICNNTFNYCYSLTDITIPNGVTSIGMGAFNHCKNLNTITIPNSVQNIKTQENGPNYQVIKVTPFEGSNKVKIYVKSEATKQLLVNSGVSADKITVTA</sequence>
<dbReference type="AlphaFoldDB" id="M1N2R5"/>
<name>M1N2R5_9CLOT</name>
<dbReference type="RefSeq" id="WP_015394045.1">
    <property type="nucleotide sequence ID" value="NC_020291.1"/>
</dbReference>
<dbReference type="SUPFAM" id="SSF69360">
    <property type="entry name" value="Cell wall binding repeat"/>
    <property type="match status" value="1"/>
</dbReference>
<dbReference type="HOGENOM" id="CLU_061520_0_0_9"/>
<evidence type="ECO:0008006" key="6">
    <source>
        <dbReference type="Google" id="ProtNLM"/>
    </source>
</evidence>
<dbReference type="Proteomes" id="UP000011728">
    <property type="component" value="Chromosome"/>
</dbReference>
<evidence type="ECO:0000313" key="5">
    <source>
        <dbReference type="Proteomes" id="UP000011728"/>
    </source>
</evidence>
<keyword evidence="1" id="KW-0677">Repeat</keyword>
<dbReference type="EMBL" id="CP004121">
    <property type="protein sequence ID" value="AGF57732.1"/>
    <property type="molecule type" value="Genomic_DNA"/>
</dbReference>
<evidence type="ECO:0000256" key="1">
    <source>
        <dbReference type="ARBA" id="ARBA00022737"/>
    </source>
</evidence>
<evidence type="ECO:0000256" key="2">
    <source>
        <dbReference type="PROSITE-ProRule" id="PRU00591"/>
    </source>
</evidence>
<dbReference type="InterPro" id="IPR053139">
    <property type="entry name" value="Surface_bspA-like"/>
</dbReference>
<keyword evidence="3" id="KW-0732">Signal</keyword>
<reference evidence="4 5" key="1">
    <citation type="submission" date="2013-02" db="EMBL/GenBank/DDBJ databases">
        <title>Genome sequence of Clostridium saccharoperbutylacetonicum N1-4(HMT).</title>
        <authorList>
            <person name="Poehlein A."/>
            <person name="Daniel R."/>
        </authorList>
    </citation>
    <scope>NUCLEOTIDE SEQUENCE [LARGE SCALE GENOMIC DNA]</scope>
    <source>
        <strain evidence="5">N1-4(HMT)</strain>
    </source>
</reference>
<dbReference type="Pfam" id="PF13306">
    <property type="entry name" value="LRR_5"/>
    <property type="match status" value="1"/>
</dbReference>
<dbReference type="PANTHER" id="PTHR45661">
    <property type="entry name" value="SURFACE ANTIGEN"/>
    <property type="match status" value="1"/>
</dbReference>
<dbReference type="SUPFAM" id="SSF52058">
    <property type="entry name" value="L domain-like"/>
    <property type="match status" value="1"/>
</dbReference>
<dbReference type="InterPro" id="IPR026906">
    <property type="entry name" value="LRR_5"/>
</dbReference>
<feature type="repeat" description="Cell wall-binding" evidence="2">
    <location>
        <begin position="47"/>
        <end position="66"/>
    </location>
</feature>
<dbReference type="InterPro" id="IPR018337">
    <property type="entry name" value="Cell_wall/Cho-bd_repeat"/>
</dbReference>
<dbReference type="PANTHER" id="PTHR45661:SF3">
    <property type="entry name" value="IG-LIKE DOMAIN-CONTAINING PROTEIN"/>
    <property type="match status" value="1"/>
</dbReference>
<gene>
    <name evidence="4" type="ORF">Cspa_c39750</name>
</gene>
<dbReference type="Gene3D" id="2.10.270.10">
    <property type="entry name" value="Cholin Binding"/>
    <property type="match status" value="1"/>
</dbReference>
<dbReference type="InterPro" id="IPR032675">
    <property type="entry name" value="LRR_dom_sf"/>
</dbReference>
<dbReference type="PROSITE" id="PS51170">
    <property type="entry name" value="CW"/>
    <property type="match status" value="1"/>
</dbReference>
<organism evidence="4 5">
    <name type="scientific">Clostridium saccharoperbutylacetonicum N1-4(HMT)</name>
    <dbReference type="NCBI Taxonomy" id="931276"/>
    <lineage>
        <taxon>Bacteria</taxon>
        <taxon>Bacillati</taxon>
        <taxon>Bacillota</taxon>
        <taxon>Clostridia</taxon>
        <taxon>Eubacteriales</taxon>
        <taxon>Clostridiaceae</taxon>
        <taxon>Clostridium</taxon>
    </lineage>
</organism>
<proteinExistence type="predicted"/>
<dbReference type="OrthoDB" id="1932466at2"/>